<keyword evidence="2 7" id="KW-0812">Transmembrane</keyword>
<comment type="caution">
    <text evidence="9">The sequence shown here is derived from an EMBL/GenBank/DDBJ whole genome shotgun (WGS) entry which is preliminary data.</text>
</comment>
<evidence type="ECO:0000256" key="2">
    <source>
        <dbReference type="ARBA" id="ARBA00022692"/>
    </source>
</evidence>
<feature type="compositionally biased region" description="Polar residues" evidence="6">
    <location>
        <begin position="453"/>
        <end position="468"/>
    </location>
</feature>
<dbReference type="PANTHER" id="PTHR33048:SF19">
    <property type="entry name" value="MEMBRANE PROTEIN PTH11-LIKE, PUTATIVE (AFU_ORTHOLOGUE AFUA_1G14080)-RELATED"/>
    <property type="match status" value="1"/>
</dbReference>
<evidence type="ECO:0000313" key="9">
    <source>
        <dbReference type="EMBL" id="KAF4513382.1"/>
    </source>
</evidence>
<accession>A0A8H4PZN1</accession>
<sequence>MAQASHSMGLYTDPPALLPFRHDKPTLLVCWWATSFCALMILIRITGRFIRTERLFREDKIAAFALVPLVLRMACVHFILVWGTNNADFTGVTLTPTELRQKSIASGLTMASRFFYTATLWIYKYAILEFLTRLTDLSWERSHRSTLFAIRWTLVITFIAATISNLAECRPFHLHWQVLPDPGGQCRQGYVQLITMAACNIATDFLLVIFPVPLIVRSRMRFRRKAQLILLFSLSLSVVALTIYRLPHILHQQGRQQSRSLLASVEIIFATASANALVLGSFVRDRGVKKQKFHRPSVAESLDPASSMRRPTLRRQWGSDEDLFRDVGLGADASLRDQPASPGSEPMSSLPPRPPNPMALGLASEGGTPWQGHHEHPQGPRRLSFLDVGGLLDDPEASRTAIDSGPSRTTQPPPASVQAGTAGVQRGSTALLQDLAGNPEPRNDNAPKPRPGSGTQLQPIPQSRTLQQYHGRRDFGPQLMDLGGLLK</sequence>
<dbReference type="Pfam" id="PF20684">
    <property type="entry name" value="Fung_rhodopsin"/>
    <property type="match status" value="1"/>
</dbReference>
<feature type="domain" description="Rhodopsin" evidence="8">
    <location>
        <begin position="43"/>
        <end position="253"/>
    </location>
</feature>
<dbReference type="PANTHER" id="PTHR33048">
    <property type="entry name" value="PTH11-LIKE INTEGRAL MEMBRANE PROTEIN (AFU_ORTHOLOGUE AFUA_5G11245)"/>
    <property type="match status" value="1"/>
</dbReference>
<feature type="region of interest" description="Disordered" evidence="6">
    <location>
        <begin position="293"/>
        <end position="317"/>
    </location>
</feature>
<dbReference type="Proteomes" id="UP000557566">
    <property type="component" value="Unassembled WGS sequence"/>
</dbReference>
<feature type="transmembrane region" description="Helical" evidence="7">
    <location>
        <begin position="63"/>
        <end position="84"/>
    </location>
</feature>
<proteinExistence type="inferred from homology"/>
<evidence type="ECO:0000256" key="3">
    <source>
        <dbReference type="ARBA" id="ARBA00022989"/>
    </source>
</evidence>
<keyword evidence="4 7" id="KW-0472">Membrane</keyword>
<keyword evidence="10" id="KW-1185">Reference proteome</keyword>
<evidence type="ECO:0000313" key="10">
    <source>
        <dbReference type="Proteomes" id="UP000557566"/>
    </source>
</evidence>
<feature type="transmembrane region" description="Helical" evidence="7">
    <location>
        <begin position="104"/>
        <end position="127"/>
    </location>
</feature>
<dbReference type="OrthoDB" id="5398233at2759"/>
<dbReference type="GO" id="GO:0016020">
    <property type="term" value="C:membrane"/>
    <property type="evidence" value="ECO:0007669"/>
    <property type="project" value="UniProtKB-SubCell"/>
</dbReference>
<dbReference type="InterPro" id="IPR049326">
    <property type="entry name" value="Rhodopsin_dom_fungi"/>
</dbReference>
<evidence type="ECO:0000256" key="4">
    <source>
        <dbReference type="ARBA" id="ARBA00023136"/>
    </source>
</evidence>
<gene>
    <name evidence="9" type="ORF">G6O67_000658</name>
</gene>
<comment type="subcellular location">
    <subcellularLocation>
        <location evidence="1">Membrane</location>
        <topology evidence="1">Multi-pass membrane protein</topology>
    </subcellularLocation>
</comment>
<feature type="transmembrane region" description="Helical" evidence="7">
    <location>
        <begin position="261"/>
        <end position="283"/>
    </location>
</feature>
<feature type="transmembrane region" description="Helical" evidence="7">
    <location>
        <begin position="25"/>
        <end position="43"/>
    </location>
</feature>
<feature type="transmembrane region" description="Helical" evidence="7">
    <location>
        <begin position="190"/>
        <end position="216"/>
    </location>
</feature>
<evidence type="ECO:0000256" key="1">
    <source>
        <dbReference type="ARBA" id="ARBA00004141"/>
    </source>
</evidence>
<dbReference type="InterPro" id="IPR052337">
    <property type="entry name" value="SAT4-like"/>
</dbReference>
<comment type="similarity">
    <text evidence="5">Belongs to the SAT4 family.</text>
</comment>
<feature type="region of interest" description="Disordered" evidence="6">
    <location>
        <begin position="333"/>
        <end position="487"/>
    </location>
</feature>
<evidence type="ECO:0000256" key="6">
    <source>
        <dbReference type="SAM" id="MobiDB-lite"/>
    </source>
</evidence>
<feature type="transmembrane region" description="Helical" evidence="7">
    <location>
        <begin position="228"/>
        <end position="246"/>
    </location>
</feature>
<protein>
    <recommendedName>
        <fullName evidence="8">Rhodopsin domain-containing protein</fullName>
    </recommendedName>
</protein>
<feature type="transmembrane region" description="Helical" evidence="7">
    <location>
        <begin position="148"/>
        <end position="167"/>
    </location>
</feature>
<evidence type="ECO:0000256" key="7">
    <source>
        <dbReference type="SAM" id="Phobius"/>
    </source>
</evidence>
<keyword evidence="3 7" id="KW-1133">Transmembrane helix</keyword>
<organism evidence="9 10">
    <name type="scientific">Ophiocordyceps sinensis</name>
    <dbReference type="NCBI Taxonomy" id="72228"/>
    <lineage>
        <taxon>Eukaryota</taxon>
        <taxon>Fungi</taxon>
        <taxon>Dikarya</taxon>
        <taxon>Ascomycota</taxon>
        <taxon>Pezizomycotina</taxon>
        <taxon>Sordariomycetes</taxon>
        <taxon>Hypocreomycetidae</taxon>
        <taxon>Hypocreales</taxon>
        <taxon>Ophiocordycipitaceae</taxon>
        <taxon>Ophiocordyceps</taxon>
    </lineage>
</organism>
<reference evidence="9 10" key="1">
    <citation type="journal article" date="2020" name="Genome Biol. Evol.">
        <title>A new high-quality draft genome assembly of the Chinese cordyceps Ophiocordyceps sinensis.</title>
        <authorList>
            <person name="Shu R."/>
            <person name="Zhang J."/>
            <person name="Meng Q."/>
            <person name="Zhang H."/>
            <person name="Zhou G."/>
            <person name="Li M."/>
            <person name="Wu P."/>
            <person name="Zhao Y."/>
            <person name="Chen C."/>
            <person name="Qin Q."/>
        </authorList>
    </citation>
    <scope>NUCLEOTIDE SEQUENCE [LARGE SCALE GENOMIC DNA]</scope>
    <source>
        <strain evidence="9 10">IOZ07</strain>
    </source>
</reference>
<evidence type="ECO:0000256" key="5">
    <source>
        <dbReference type="ARBA" id="ARBA00038359"/>
    </source>
</evidence>
<dbReference type="EMBL" id="JAAVMX010000001">
    <property type="protein sequence ID" value="KAF4513382.1"/>
    <property type="molecule type" value="Genomic_DNA"/>
</dbReference>
<dbReference type="AlphaFoldDB" id="A0A8H4PZN1"/>
<evidence type="ECO:0000259" key="8">
    <source>
        <dbReference type="Pfam" id="PF20684"/>
    </source>
</evidence>
<name>A0A8H4PZN1_9HYPO</name>